<feature type="transmembrane region" description="Helical" evidence="8">
    <location>
        <begin position="58"/>
        <end position="80"/>
    </location>
</feature>
<evidence type="ECO:0000256" key="2">
    <source>
        <dbReference type="ARBA" id="ARBA00007651"/>
    </source>
</evidence>
<dbReference type="InterPro" id="IPR006459">
    <property type="entry name" value="CASP/CASPL"/>
</dbReference>
<keyword evidence="7 8" id="KW-0472">Membrane</keyword>
<comment type="subunit">
    <text evidence="3 8">Homodimer and heterodimers.</text>
</comment>
<comment type="caution">
    <text evidence="10">The sequence shown here is derived from an EMBL/GenBank/DDBJ whole genome shotgun (WGS) entry which is preliminary data.</text>
</comment>
<sequence>MSSLPERAFFNAQFTLRLLSIALTSAAIVTMLHSHEALIIADIFVMEARYNYTSALRFILGADIVVCACSVLSLIFVFLLSGPRSNLQQSFFIVFLHDLAMAMLMMAGCGAATAISVVSRAGLSRVGWIPICGQVSKFCNKVALSVGFSYSIVVCYLLLTVMTVHNLKSKSPARQEGI</sequence>
<keyword evidence="5 8" id="KW-0812">Transmembrane</keyword>
<dbReference type="InterPro" id="IPR006702">
    <property type="entry name" value="CASP_dom"/>
</dbReference>
<name>A0A4S4D504_CAMSN</name>
<dbReference type="AlphaFoldDB" id="A0A4S4D504"/>
<protein>
    <recommendedName>
        <fullName evidence="8">CASP-like protein</fullName>
    </recommendedName>
</protein>
<dbReference type="PANTHER" id="PTHR36488">
    <property type="entry name" value="CASP-LIKE PROTEIN 1U1"/>
    <property type="match status" value="1"/>
</dbReference>
<proteinExistence type="inferred from homology"/>
<keyword evidence="4 8" id="KW-1003">Cell membrane</keyword>
<evidence type="ECO:0000256" key="1">
    <source>
        <dbReference type="ARBA" id="ARBA00004651"/>
    </source>
</evidence>
<feature type="domain" description="Casparian strip membrane protein" evidence="9">
    <location>
        <begin position="11"/>
        <end position="154"/>
    </location>
</feature>
<dbReference type="NCBIfam" id="TIGR01569">
    <property type="entry name" value="A_tha_TIGR01569"/>
    <property type="match status" value="1"/>
</dbReference>
<feature type="transmembrane region" description="Helical" evidence="8">
    <location>
        <begin position="92"/>
        <end position="118"/>
    </location>
</feature>
<dbReference type="Pfam" id="PF04535">
    <property type="entry name" value="CASP_dom"/>
    <property type="match status" value="1"/>
</dbReference>
<evidence type="ECO:0000256" key="5">
    <source>
        <dbReference type="ARBA" id="ARBA00022692"/>
    </source>
</evidence>
<keyword evidence="11" id="KW-1185">Reference proteome</keyword>
<evidence type="ECO:0000256" key="6">
    <source>
        <dbReference type="ARBA" id="ARBA00022989"/>
    </source>
</evidence>
<evidence type="ECO:0000256" key="8">
    <source>
        <dbReference type="RuleBase" id="RU361233"/>
    </source>
</evidence>
<accession>A0A4S4D504</accession>
<dbReference type="EMBL" id="SDRB02012578">
    <property type="protein sequence ID" value="THF97348.1"/>
    <property type="molecule type" value="Genomic_DNA"/>
</dbReference>
<comment type="similarity">
    <text evidence="2 8">Belongs to the Casparian strip membrane proteins (CASP) family.</text>
</comment>
<evidence type="ECO:0000259" key="9">
    <source>
        <dbReference type="Pfam" id="PF04535"/>
    </source>
</evidence>
<comment type="subcellular location">
    <subcellularLocation>
        <location evidence="1 8">Cell membrane</location>
        <topology evidence="1 8">Multi-pass membrane protein</topology>
    </subcellularLocation>
</comment>
<reference evidence="10 11" key="1">
    <citation type="journal article" date="2018" name="Proc. Natl. Acad. Sci. U.S.A.">
        <title>Draft genome sequence of Camellia sinensis var. sinensis provides insights into the evolution of the tea genome and tea quality.</title>
        <authorList>
            <person name="Wei C."/>
            <person name="Yang H."/>
            <person name="Wang S."/>
            <person name="Zhao J."/>
            <person name="Liu C."/>
            <person name="Gao L."/>
            <person name="Xia E."/>
            <person name="Lu Y."/>
            <person name="Tai Y."/>
            <person name="She G."/>
            <person name="Sun J."/>
            <person name="Cao H."/>
            <person name="Tong W."/>
            <person name="Gao Q."/>
            <person name="Li Y."/>
            <person name="Deng W."/>
            <person name="Jiang X."/>
            <person name="Wang W."/>
            <person name="Chen Q."/>
            <person name="Zhang S."/>
            <person name="Li H."/>
            <person name="Wu J."/>
            <person name="Wang P."/>
            <person name="Li P."/>
            <person name="Shi C."/>
            <person name="Zheng F."/>
            <person name="Jian J."/>
            <person name="Huang B."/>
            <person name="Shan D."/>
            <person name="Shi M."/>
            <person name="Fang C."/>
            <person name="Yue Y."/>
            <person name="Li F."/>
            <person name="Li D."/>
            <person name="Wei S."/>
            <person name="Han B."/>
            <person name="Jiang C."/>
            <person name="Yin Y."/>
            <person name="Xia T."/>
            <person name="Zhang Z."/>
            <person name="Bennetzen J.L."/>
            <person name="Zhao S."/>
            <person name="Wan X."/>
        </authorList>
    </citation>
    <scope>NUCLEOTIDE SEQUENCE [LARGE SCALE GENOMIC DNA]</scope>
    <source>
        <strain evidence="11">cv. Shuchazao</strain>
        <tissue evidence="10">Leaf</tissue>
    </source>
</reference>
<feature type="transmembrane region" description="Helical" evidence="8">
    <location>
        <begin position="142"/>
        <end position="164"/>
    </location>
</feature>
<evidence type="ECO:0000256" key="7">
    <source>
        <dbReference type="ARBA" id="ARBA00023136"/>
    </source>
</evidence>
<dbReference type="InterPro" id="IPR044173">
    <property type="entry name" value="CASPL"/>
</dbReference>
<gene>
    <name evidence="10" type="ORF">TEA_013103</name>
</gene>
<dbReference type="GO" id="GO:0005886">
    <property type="term" value="C:plasma membrane"/>
    <property type="evidence" value="ECO:0007669"/>
    <property type="project" value="UniProtKB-SubCell"/>
</dbReference>
<evidence type="ECO:0000256" key="4">
    <source>
        <dbReference type="ARBA" id="ARBA00022475"/>
    </source>
</evidence>
<evidence type="ECO:0000313" key="11">
    <source>
        <dbReference type="Proteomes" id="UP000306102"/>
    </source>
</evidence>
<keyword evidence="6 8" id="KW-1133">Transmembrane helix</keyword>
<organism evidence="10 11">
    <name type="scientific">Camellia sinensis var. sinensis</name>
    <name type="common">China tea</name>
    <dbReference type="NCBI Taxonomy" id="542762"/>
    <lineage>
        <taxon>Eukaryota</taxon>
        <taxon>Viridiplantae</taxon>
        <taxon>Streptophyta</taxon>
        <taxon>Embryophyta</taxon>
        <taxon>Tracheophyta</taxon>
        <taxon>Spermatophyta</taxon>
        <taxon>Magnoliopsida</taxon>
        <taxon>eudicotyledons</taxon>
        <taxon>Gunneridae</taxon>
        <taxon>Pentapetalae</taxon>
        <taxon>asterids</taxon>
        <taxon>Ericales</taxon>
        <taxon>Theaceae</taxon>
        <taxon>Camellia</taxon>
    </lineage>
</organism>
<dbReference type="Proteomes" id="UP000306102">
    <property type="component" value="Unassembled WGS sequence"/>
</dbReference>
<dbReference type="PANTHER" id="PTHR36488:SF8">
    <property type="entry name" value="CASP-LIKE PROTEIN 1U1"/>
    <property type="match status" value="1"/>
</dbReference>
<evidence type="ECO:0000256" key="3">
    <source>
        <dbReference type="ARBA" id="ARBA00011489"/>
    </source>
</evidence>
<comment type="caution">
    <text evidence="8">Lacks conserved residue(s) required for the propagation of feature annotation.</text>
</comment>
<evidence type="ECO:0000313" key="10">
    <source>
        <dbReference type="EMBL" id="THF97348.1"/>
    </source>
</evidence>